<dbReference type="SUPFAM" id="SSF50978">
    <property type="entry name" value="WD40 repeat-like"/>
    <property type="match status" value="1"/>
</dbReference>
<dbReference type="InterPro" id="IPR036322">
    <property type="entry name" value="WD40_repeat_dom_sf"/>
</dbReference>
<dbReference type="PANTHER" id="PTHR19918">
    <property type="entry name" value="CELL DIVISION CYCLE 20 CDC20 FIZZY -RELATED"/>
    <property type="match status" value="1"/>
</dbReference>
<sequence>MRSGSVCSFATTATTTTTAAAKPPVPESATWHLRASRVVLDFSPAEPDRWPVSWSESNVLVFARGNRVICKDMSANDTVGQQLCKLSDHVGQVRLIECARARPNVVAVCTDRSQIEVWDLAAKKLMTKWTTDPATAMHWNGMVLTVGGERGRIRHFDIREEARGSKEVKKKNFTRHNSAIRSVAWNADGKLFASGDESGVVLVWDSRQNAPLDVGELVQRRNKIQHNGAVHALAWCPWLPNLFATGDSAKDGTGTIKVWNMTPPSSKRASTHPTTVELDAEVTSLHFSPHCKELLSTHGPGKSTPAAPVDHLDAHATPAEPIRSRIANSVVVHSYPSLRQVTNTQVAGNCVAGSVLSPNGQRVAIAIPKDSKLNVWEVWGKQKELRRSSSVMSMCTIR</sequence>
<dbReference type="PROSITE" id="PS50082">
    <property type="entry name" value="WD_REPEATS_2"/>
    <property type="match status" value="1"/>
</dbReference>
<dbReference type="GO" id="GO:1905786">
    <property type="term" value="P:positive regulation of anaphase-promoting complex-dependent catabolic process"/>
    <property type="evidence" value="ECO:0007669"/>
    <property type="project" value="TreeGrafter"/>
</dbReference>
<feature type="repeat" description="WD" evidence="6">
    <location>
        <begin position="173"/>
        <end position="214"/>
    </location>
</feature>
<dbReference type="GO" id="GO:0005680">
    <property type="term" value="C:anaphase-promoting complex"/>
    <property type="evidence" value="ECO:0007669"/>
    <property type="project" value="TreeGrafter"/>
</dbReference>
<evidence type="ECO:0000313" key="8">
    <source>
        <dbReference type="Proteomes" id="UP000218811"/>
    </source>
</evidence>
<evidence type="ECO:0000256" key="4">
    <source>
        <dbReference type="ARBA" id="ARBA00022776"/>
    </source>
</evidence>
<dbReference type="PROSITE" id="PS50294">
    <property type="entry name" value="WD_REPEATS_REGION"/>
    <property type="match status" value="1"/>
</dbReference>
<accession>A0A2H3JLP1</accession>
<dbReference type="PANTHER" id="PTHR19918:SF8">
    <property type="entry name" value="FI02843P"/>
    <property type="match status" value="1"/>
</dbReference>
<evidence type="ECO:0000256" key="1">
    <source>
        <dbReference type="ARBA" id="ARBA00022574"/>
    </source>
</evidence>
<evidence type="ECO:0000256" key="3">
    <source>
        <dbReference type="ARBA" id="ARBA00022737"/>
    </source>
</evidence>
<keyword evidence="1 6" id="KW-0853">WD repeat</keyword>
<gene>
    <name evidence="7" type="ORF">WOLCODRAFT_138205</name>
</gene>
<dbReference type="GO" id="GO:0051301">
    <property type="term" value="P:cell division"/>
    <property type="evidence" value="ECO:0007669"/>
    <property type="project" value="UniProtKB-KW"/>
</dbReference>
<name>A0A2H3JLP1_WOLCO</name>
<dbReference type="Gene3D" id="2.130.10.10">
    <property type="entry name" value="YVTN repeat-like/Quinoprotein amine dehydrogenase"/>
    <property type="match status" value="1"/>
</dbReference>
<evidence type="ECO:0000256" key="2">
    <source>
        <dbReference type="ARBA" id="ARBA00022618"/>
    </source>
</evidence>
<dbReference type="SMART" id="SM00320">
    <property type="entry name" value="WD40"/>
    <property type="match status" value="4"/>
</dbReference>
<dbReference type="STRING" id="742152.A0A2H3JLP1"/>
<dbReference type="OrthoDB" id="10263272at2759"/>
<keyword evidence="8" id="KW-1185">Reference proteome</keyword>
<dbReference type="GO" id="GO:0031145">
    <property type="term" value="P:anaphase-promoting complex-dependent catabolic process"/>
    <property type="evidence" value="ECO:0007669"/>
    <property type="project" value="TreeGrafter"/>
</dbReference>
<organism evidence="7 8">
    <name type="scientific">Wolfiporia cocos (strain MD-104)</name>
    <name type="common">Brown rot fungus</name>
    <dbReference type="NCBI Taxonomy" id="742152"/>
    <lineage>
        <taxon>Eukaryota</taxon>
        <taxon>Fungi</taxon>
        <taxon>Dikarya</taxon>
        <taxon>Basidiomycota</taxon>
        <taxon>Agaricomycotina</taxon>
        <taxon>Agaricomycetes</taxon>
        <taxon>Polyporales</taxon>
        <taxon>Phaeolaceae</taxon>
        <taxon>Wolfiporia</taxon>
    </lineage>
</organism>
<dbReference type="InterPro" id="IPR033010">
    <property type="entry name" value="Cdc20/Fizzy"/>
</dbReference>
<keyword evidence="3" id="KW-0677">Repeat</keyword>
<evidence type="ECO:0000256" key="6">
    <source>
        <dbReference type="PROSITE-ProRule" id="PRU00221"/>
    </source>
</evidence>
<dbReference type="InterPro" id="IPR001680">
    <property type="entry name" value="WD40_rpt"/>
</dbReference>
<evidence type="ECO:0000256" key="5">
    <source>
        <dbReference type="ARBA" id="ARBA00023306"/>
    </source>
</evidence>
<dbReference type="OMA" id="LKVWDVW"/>
<dbReference type="AlphaFoldDB" id="A0A2H3JLP1"/>
<dbReference type="InterPro" id="IPR015943">
    <property type="entry name" value="WD40/YVTN_repeat-like_dom_sf"/>
</dbReference>
<keyword evidence="2" id="KW-0132">Cell division</keyword>
<protein>
    <submittedName>
        <fullName evidence="7">WD40 repeat-like protein</fullName>
    </submittedName>
</protein>
<dbReference type="GO" id="GO:0010997">
    <property type="term" value="F:anaphase-promoting complex binding"/>
    <property type="evidence" value="ECO:0007669"/>
    <property type="project" value="InterPro"/>
</dbReference>
<evidence type="ECO:0000313" key="7">
    <source>
        <dbReference type="EMBL" id="PCH43126.1"/>
    </source>
</evidence>
<dbReference type="EMBL" id="KB468135">
    <property type="protein sequence ID" value="PCH43126.1"/>
    <property type="molecule type" value="Genomic_DNA"/>
</dbReference>
<dbReference type="Pfam" id="PF00400">
    <property type="entry name" value="WD40"/>
    <property type="match status" value="1"/>
</dbReference>
<keyword evidence="5" id="KW-0131">Cell cycle</keyword>
<reference evidence="7 8" key="1">
    <citation type="journal article" date="2012" name="Science">
        <title>The Paleozoic origin of enzymatic lignin decomposition reconstructed from 31 fungal genomes.</title>
        <authorList>
            <person name="Floudas D."/>
            <person name="Binder M."/>
            <person name="Riley R."/>
            <person name="Barry K."/>
            <person name="Blanchette R.A."/>
            <person name="Henrissat B."/>
            <person name="Martinez A.T."/>
            <person name="Otillar R."/>
            <person name="Spatafora J.W."/>
            <person name="Yadav J.S."/>
            <person name="Aerts A."/>
            <person name="Benoit I."/>
            <person name="Boyd A."/>
            <person name="Carlson A."/>
            <person name="Copeland A."/>
            <person name="Coutinho P.M."/>
            <person name="de Vries R.P."/>
            <person name="Ferreira P."/>
            <person name="Findley K."/>
            <person name="Foster B."/>
            <person name="Gaskell J."/>
            <person name="Glotzer D."/>
            <person name="Gorecki P."/>
            <person name="Heitman J."/>
            <person name="Hesse C."/>
            <person name="Hori C."/>
            <person name="Igarashi K."/>
            <person name="Jurgens J.A."/>
            <person name="Kallen N."/>
            <person name="Kersten P."/>
            <person name="Kohler A."/>
            <person name="Kuees U."/>
            <person name="Kumar T.K.A."/>
            <person name="Kuo A."/>
            <person name="LaButti K."/>
            <person name="Larrondo L.F."/>
            <person name="Lindquist E."/>
            <person name="Ling A."/>
            <person name="Lombard V."/>
            <person name="Lucas S."/>
            <person name="Lundell T."/>
            <person name="Martin R."/>
            <person name="McLaughlin D.J."/>
            <person name="Morgenstern I."/>
            <person name="Morin E."/>
            <person name="Murat C."/>
            <person name="Nagy L.G."/>
            <person name="Nolan M."/>
            <person name="Ohm R.A."/>
            <person name="Patyshakuliyeva A."/>
            <person name="Rokas A."/>
            <person name="Ruiz-Duenas F.J."/>
            <person name="Sabat G."/>
            <person name="Salamov A."/>
            <person name="Samejima M."/>
            <person name="Schmutz J."/>
            <person name="Slot J.C."/>
            <person name="St John F."/>
            <person name="Stenlid J."/>
            <person name="Sun H."/>
            <person name="Sun S."/>
            <person name="Syed K."/>
            <person name="Tsang A."/>
            <person name="Wiebenga A."/>
            <person name="Young D."/>
            <person name="Pisabarro A."/>
            <person name="Eastwood D.C."/>
            <person name="Martin F."/>
            <person name="Cullen D."/>
            <person name="Grigoriev I.V."/>
            <person name="Hibbett D.S."/>
        </authorList>
    </citation>
    <scope>NUCLEOTIDE SEQUENCE [LARGE SCALE GENOMIC DNA]</scope>
    <source>
        <strain evidence="7 8">MD-104</strain>
    </source>
</reference>
<dbReference type="Proteomes" id="UP000218811">
    <property type="component" value="Unassembled WGS sequence"/>
</dbReference>
<dbReference type="GO" id="GO:1990757">
    <property type="term" value="F:ubiquitin ligase activator activity"/>
    <property type="evidence" value="ECO:0007669"/>
    <property type="project" value="TreeGrafter"/>
</dbReference>
<keyword evidence="4" id="KW-0498">Mitosis</keyword>
<proteinExistence type="predicted"/>